<keyword evidence="3" id="KW-1185">Reference proteome</keyword>
<dbReference type="InterPro" id="IPR011050">
    <property type="entry name" value="Pectin_lyase_fold/virulence"/>
</dbReference>
<dbReference type="PANTHER" id="PTHR36453:SF1">
    <property type="entry name" value="RIGHT HANDED BETA HELIX DOMAIN-CONTAINING PROTEIN"/>
    <property type="match status" value="1"/>
</dbReference>
<dbReference type="InterPro" id="IPR049169">
    <property type="entry name" value="Glyco_hydro_120_ins"/>
</dbReference>
<sequence>MKLTGKTEERKIKMQIYVDAHAEHDGNGTKQLPFKRIQEAAAIARPGDLVKVMPGVYRESVDPHFAGTKDKPILYQAVKQNLTIITGAEKVDDWEPVGVDVWRTVIANQRFGKYNPYTIHVQTDSDFQHTGEVFLNNRALYEVDSLAKVKAPQMGAIDQNPDRQYVWYTCQDQKMNTTVIYANFQGKDPNRSNVEVTFRETCFYPQQAQVDFLVLSGFTLTKAASQWAGADYNKAVVGTNHAQGWKILNCNISHAKCAGISLGRYPVVPADEELKGHPIKHYIKNNRIFDCGQAGVLGVDGNPAPAIEHNHFFRINTRFNLVGETVSAINLLPAIGAQILRNCIHDCTRGIWLGGRVEKTQISRNLMYNNSLPGNFKLTNKNQQDLLARLGEDIQVENSVGLTTIDNNFLLSDCALRLESYEILLTHNLINGRVAWQSNQAEQAGDPLYHRINQGDVQNKLTSYFYNNLFVKKELRSAMKALIGKQADQHHEKLRQAEGPNEFFATRDNQLVRLNANKEGNCFVGATRPVKLVVENRRRGFFLKGDLSQALTEDSCRLLTMAGQKSARTIDTDFAGHHREGYRVTPGPLDRKAEYTSCLFRAMA</sequence>
<dbReference type="Pfam" id="PF21258">
    <property type="entry name" value="Glyco_hydro_120_ins"/>
    <property type="match status" value="1"/>
</dbReference>
<gene>
    <name evidence="2" type="ORF">FD32_GL001303</name>
</gene>
<dbReference type="AlphaFoldDB" id="A0A0R1XSI8"/>
<feature type="domain" description="Glycoside hydrolase 120 insertion" evidence="1">
    <location>
        <begin position="91"/>
        <end position="196"/>
    </location>
</feature>
<name>A0A0R1XSI8_9LACO</name>
<dbReference type="EMBL" id="AZGM01000022">
    <property type="protein sequence ID" value="KRM29548.1"/>
    <property type="molecule type" value="Genomic_DNA"/>
</dbReference>
<dbReference type="PATRIC" id="fig|1423782.4.peg.1362"/>
<evidence type="ECO:0000313" key="2">
    <source>
        <dbReference type="EMBL" id="KRM29548.1"/>
    </source>
</evidence>
<organism evidence="2 3">
    <name type="scientific">Limosilactobacillus panis DSM 6035</name>
    <dbReference type="NCBI Taxonomy" id="1423782"/>
    <lineage>
        <taxon>Bacteria</taxon>
        <taxon>Bacillati</taxon>
        <taxon>Bacillota</taxon>
        <taxon>Bacilli</taxon>
        <taxon>Lactobacillales</taxon>
        <taxon>Lactobacillaceae</taxon>
        <taxon>Limosilactobacillus</taxon>
    </lineage>
</organism>
<dbReference type="Gene3D" id="2.160.20.10">
    <property type="entry name" value="Single-stranded right-handed beta-helix, Pectin lyase-like"/>
    <property type="match status" value="2"/>
</dbReference>
<dbReference type="SUPFAM" id="SSF51126">
    <property type="entry name" value="Pectin lyase-like"/>
    <property type="match status" value="1"/>
</dbReference>
<accession>A0A0R1XSI8</accession>
<proteinExistence type="predicted"/>
<dbReference type="InterPro" id="IPR012334">
    <property type="entry name" value="Pectin_lyas_fold"/>
</dbReference>
<dbReference type="STRING" id="1423782.FD32_GL001303"/>
<comment type="caution">
    <text evidence="2">The sequence shown here is derived from an EMBL/GenBank/DDBJ whole genome shotgun (WGS) entry which is preliminary data.</text>
</comment>
<dbReference type="PANTHER" id="PTHR36453">
    <property type="entry name" value="SECRETED PROTEIN-RELATED"/>
    <property type="match status" value="1"/>
</dbReference>
<protein>
    <recommendedName>
        <fullName evidence="1">Glycoside hydrolase 120 insertion domain-containing protein</fullName>
    </recommendedName>
</protein>
<reference evidence="2 3" key="1">
    <citation type="journal article" date="2015" name="Genome Announc.">
        <title>Expanding the biotechnology potential of lactobacilli through comparative genomics of 213 strains and associated genera.</title>
        <authorList>
            <person name="Sun Z."/>
            <person name="Harris H.M."/>
            <person name="McCann A."/>
            <person name="Guo C."/>
            <person name="Argimon S."/>
            <person name="Zhang W."/>
            <person name="Yang X."/>
            <person name="Jeffery I.B."/>
            <person name="Cooney J.C."/>
            <person name="Kagawa T.F."/>
            <person name="Liu W."/>
            <person name="Song Y."/>
            <person name="Salvetti E."/>
            <person name="Wrobel A."/>
            <person name="Rasinkangas P."/>
            <person name="Parkhill J."/>
            <person name="Rea M.C."/>
            <person name="O'Sullivan O."/>
            <person name="Ritari J."/>
            <person name="Douillard F.P."/>
            <person name="Paul Ross R."/>
            <person name="Yang R."/>
            <person name="Briner A.E."/>
            <person name="Felis G.E."/>
            <person name="de Vos W.M."/>
            <person name="Barrangou R."/>
            <person name="Klaenhammer T.R."/>
            <person name="Caufield P.W."/>
            <person name="Cui Y."/>
            <person name="Zhang H."/>
            <person name="O'Toole P.W."/>
        </authorList>
    </citation>
    <scope>NUCLEOTIDE SEQUENCE [LARGE SCALE GENOMIC DNA]</scope>
    <source>
        <strain evidence="2 3">DSM 6035</strain>
    </source>
</reference>
<evidence type="ECO:0000313" key="3">
    <source>
        <dbReference type="Proteomes" id="UP000051412"/>
    </source>
</evidence>
<dbReference type="Proteomes" id="UP000051412">
    <property type="component" value="Unassembled WGS sequence"/>
</dbReference>
<evidence type="ECO:0000259" key="1">
    <source>
        <dbReference type="Pfam" id="PF21258"/>
    </source>
</evidence>